<evidence type="ECO:0000256" key="7">
    <source>
        <dbReference type="SAM" id="Coils"/>
    </source>
</evidence>
<evidence type="ECO:0000256" key="1">
    <source>
        <dbReference type="ARBA" id="ARBA00004533"/>
    </source>
</evidence>
<keyword evidence="2" id="KW-1003">Cell membrane</keyword>
<feature type="coiled-coil region" evidence="7">
    <location>
        <begin position="476"/>
        <end position="531"/>
    </location>
</feature>
<evidence type="ECO:0000256" key="4">
    <source>
        <dbReference type="ARBA" id="ARBA00022692"/>
    </source>
</evidence>
<evidence type="ECO:0000259" key="9">
    <source>
        <dbReference type="Pfam" id="PF02470"/>
    </source>
</evidence>
<dbReference type="OrthoDB" id="9806984at2"/>
<gene>
    <name evidence="10" type="ordered locus">Ppro_0403</name>
</gene>
<feature type="domain" description="Mce/MlaD" evidence="9">
    <location>
        <begin position="167"/>
        <end position="227"/>
    </location>
</feature>
<dbReference type="eggNOG" id="COG1463">
    <property type="taxonomic scope" value="Bacteria"/>
</dbReference>
<dbReference type="STRING" id="338966.Ppro_0403"/>
<dbReference type="GO" id="GO:0005886">
    <property type="term" value="C:plasma membrane"/>
    <property type="evidence" value="ECO:0007669"/>
    <property type="project" value="UniProtKB-SubCell"/>
</dbReference>
<accession>A1AL17</accession>
<name>A1AL17_PELPD</name>
<keyword evidence="11" id="KW-1185">Reference proteome</keyword>
<feature type="transmembrane region" description="Helical" evidence="8">
    <location>
        <begin position="28"/>
        <end position="49"/>
    </location>
</feature>
<dbReference type="InterPro" id="IPR003399">
    <property type="entry name" value="Mce/MlaD"/>
</dbReference>
<reference evidence="10 11" key="1">
    <citation type="submission" date="2006-10" db="EMBL/GenBank/DDBJ databases">
        <title>Complete sequence of chromosome of Pelobacter propionicus DSM 2379.</title>
        <authorList>
            <consortium name="US DOE Joint Genome Institute"/>
            <person name="Copeland A."/>
            <person name="Lucas S."/>
            <person name="Lapidus A."/>
            <person name="Barry K."/>
            <person name="Detter J.C."/>
            <person name="Glavina del Rio T."/>
            <person name="Hammon N."/>
            <person name="Israni S."/>
            <person name="Dalin E."/>
            <person name="Tice H."/>
            <person name="Pitluck S."/>
            <person name="Saunders E."/>
            <person name="Brettin T."/>
            <person name="Bruce D."/>
            <person name="Han C."/>
            <person name="Tapia R."/>
            <person name="Schmutz J."/>
            <person name="Larimer F."/>
            <person name="Land M."/>
            <person name="Hauser L."/>
            <person name="Kyrpides N."/>
            <person name="Kim E."/>
            <person name="Lovley D."/>
            <person name="Richardson P."/>
        </authorList>
    </citation>
    <scope>NUCLEOTIDE SEQUENCE [LARGE SCALE GENOMIC DNA]</scope>
    <source>
        <strain evidence="11">DSM 2379 / NBRC 103807 / OttBd1</strain>
    </source>
</reference>
<keyword evidence="4 8" id="KW-0812">Transmembrane</keyword>
<dbReference type="EMBL" id="CP000482">
    <property type="protein sequence ID" value="ABK98037.1"/>
    <property type="molecule type" value="Genomic_DNA"/>
</dbReference>
<evidence type="ECO:0000313" key="10">
    <source>
        <dbReference type="EMBL" id="ABK98037.1"/>
    </source>
</evidence>
<dbReference type="AlphaFoldDB" id="A1AL17"/>
<organism evidence="10 11">
    <name type="scientific">Pelobacter propionicus (strain DSM 2379 / NBRC 103807 / OttBd1)</name>
    <dbReference type="NCBI Taxonomy" id="338966"/>
    <lineage>
        <taxon>Bacteria</taxon>
        <taxon>Pseudomonadati</taxon>
        <taxon>Thermodesulfobacteriota</taxon>
        <taxon>Desulfuromonadia</taxon>
        <taxon>Desulfuromonadales</taxon>
        <taxon>Desulfuromonadaceae</taxon>
        <taxon>Pelobacter</taxon>
    </lineage>
</organism>
<feature type="domain" description="Mce/MlaD" evidence="9">
    <location>
        <begin position="296"/>
        <end position="398"/>
    </location>
</feature>
<dbReference type="KEGG" id="ppd:Ppro_0403"/>
<dbReference type="RefSeq" id="WP_011734351.1">
    <property type="nucleotide sequence ID" value="NC_008609.1"/>
</dbReference>
<evidence type="ECO:0000256" key="6">
    <source>
        <dbReference type="ARBA" id="ARBA00023136"/>
    </source>
</evidence>
<keyword evidence="6 8" id="KW-0472">Membrane</keyword>
<keyword evidence="3" id="KW-0997">Cell inner membrane</keyword>
<dbReference type="InterPro" id="IPR051800">
    <property type="entry name" value="PqiA-PqiB_transport"/>
</dbReference>
<dbReference type="PANTHER" id="PTHR30462">
    <property type="entry name" value="INTERMEMBRANE TRANSPORT PROTEIN PQIB-RELATED"/>
    <property type="match status" value="1"/>
</dbReference>
<sequence>MTETSQDQEFQDIPEAVAEPKRRFSLQLVWLIPIVAAIIGGTLAVRSYLQQGPTISISFKSGDGLEAGKTKIKFKDVEVGLVTEIKISKDLKHVIATAELVKEATPYLVEDTKFWVVRPHISGGSVTGLGTLMGGSYISMDVGTAKKTLRNFQGLETAPVVTMDEPGSRFKLHSQDLGSLDIGSPLYFRRIKVGQVLSYELDKDGRGVTFKVFVAAPYDRYVRANSRFWHASGVDIAIDANGLKVNTQSLVSIMVGGIAFQTLDEDAEAPPPDRNLAFTLCANREEAMKQPDSYSNTYTMVFHESVRGLSVGAPVDFRGVIVGEVTGIQVEFDSRSKQLNMLVETRVYPHRMTSRSSQMLVSNPRDPQSYINQMVTYGLRGQLKSGNLVTGQLLVSLDFFPRASKASINWSSDPPRFPTTPSSLVELEATLGKVMKKLERLPLDEVVGDVRQALQSFDATMKSTDQVVKRAGGEVVPEARATLEEARKTLQTAKKVLEDDAPLQQDLRETLRELSRAAQSLRMLTDQLERHPESLISGKPAAKGE</sequence>
<keyword evidence="5 8" id="KW-1133">Transmembrane helix</keyword>
<evidence type="ECO:0000313" key="11">
    <source>
        <dbReference type="Proteomes" id="UP000006732"/>
    </source>
</evidence>
<proteinExistence type="predicted"/>
<dbReference type="PANTHER" id="PTHR30462:SF0">
    <property type="entry name" value="INTERMEMBRANE TRANSPORT PROTEIN YEBT"/>
    <property type="match status" value="1"/>
</dbReference>
<keyword evidence="7" id="KW-0175">Coiled coil</keyword>
<evidence type="ECO:0000256" key="3">
    <source>
        <dbReference type="ARBA" id="ARBA00022519"/>
    </source>
</evidence>
<feature type="domain" description="Mce/MlaD" evidence="9">
    <location>
        <begin position="52"/>
        <end position="142"/>
    </location>
</feature>
<dbReference type="eggNOG" id="COG3008">
    <property type="taxonomic scope" value="Bacteria"/>
</dbReference>
<dbReference type="Pfam" id="PF02470">
    <property type="entry name" value="MlaD"/>
    <property type="match status" value="3"/>
</dbReference>
<comment type="subcellular location">
    <subcellularLocation>
        <location evidence="1">Cell inner membrane</location>
    </subcellularLocation>
</comment>
<evidence type="ECO:0000256" key="8">
    <source>
        <dbReference type="SAM" id="Phobius"/>
    </source>
</evidence>
<dbReference type="HOGENOM" id="CLU_018765_3_0_7"/>
<protein>
    <submittedName>
        <fullName evidence="10">Mammalian cell entry related domain protein</fullName>
    </submittedName>
</protein>
<evidence type="ECO:0000256" key="5">
    <source>
        <dbReference type="ARBA" id="ARBA00022989"/>
    </source>
</evidence>
<dbReference type="Proteomes" id="UP000006732">
    <property type="component" value="Chromosome"/>
</dbReference>
<evidence type="ECO:0000256" key="2">
    <source>
        <dbReference type="ARBA" id="ARBA00022475"/>
    </source>
</evidence>